<dbReference type="SMART" id="SM00857">
    <property type="entry name" value="Resolvase"/>
    <property type="match status" value="1"/>
</dbReference>
<dbReference type="PANTHER" id="PTHR30461">
    <property type="entry name" value="DNA-INVERTASE FROM LAMBDOID PROPHAGE"/>
    <property type="match status" value="1"/>
</dbReference>
<reference evidence="4" key="1">
    <citation type="journal article" date="2019" name="Int. J. Syst. Evol. Microbiol.">
        <title>The Global Catalogue of Microorganisms (GCM) 10K type strain sequencing project: providing services to taxonomists for standard genome sequencing and annotation.</title>
        <authorList>
            <consortium name="The Broad Institute Genomics Platform"/>
            <consortium name="The Broad Institute Genome Sequencing Center for Infectious Disease"/>
            <person name="Wu L."/>
            <person name="Ma J."/>
        </authorList>
    </citation>
    <scope>NUCLEOTIDE SEQUENCE [LARGE SCALE GENOMIC DNA]</scope>
    <source>
        <strain evidence="4">JCM 13316</strain>
    </source>
</reference>
<proteinExistence type="predicted"/>
<dbReference type="PROSITE" id="PS51736">
    <property type="entry name" value="RECOMBINASES_3"/>
    <property type="match status" value="1"/>
</dbReference>
<organism evidence="3 4">
    <name type="scientific">Arthrobacter gandavensis</name>
    <dbReference type="NCBI Taxonomy" id="169960"/>
    <lineage>
        <taxon>Bacteria</taxon>
        <taxon>Bacillati</taxon>
        <taxon>Actinomycetota</taxon>
        <taxon>Actinomycetes</taxon>
        <taxon>Micrococcales</taxon>
        <taxon>Micrococcaceae</taxon>
        <taxon>Arthrobacter</taxon>
    </lineage>
</organism>
<evidence type="ECO:0000313" key="3">
    <source>
        <dbReference type="EMBL" id="GAA1908796.1"/>
    </source>
</evidence>
<feature type="domain" description="Resolvase/invertase-type recombinase catalytic" evidence="1">
    <location>
        <begin position="1"/>
        <end position="136"/>
    </location>
</feature>
<accession>A0ABP5ABK2</accession>
<feature type="domain" description="Recombinase" evidence="2">
    <location>
        <begin position="139"/>
        <end position="252"/>
    </location>
</feature>
<dbReference type="PANTHER" id="PTHR30461:SF23">
    <property type="entry name" value="DNA RECOMBINASE-RELATED"/>
    <property type="match status" value="1"/>
</dbReference>
<dbReference type="InterPro" id="IPR036162">
    <property type="entry name" value="Resolvase-like_N_sf"/>
</dbReference>
<dbReference type="SUPFAM" id="SSF53041">
    <property type="entry name" value="Resolvase-like"/>
    <property type="match status" value="1"/>
</dbReference>
<dbReference type="Pfam" id="PF00239">
    <property type="entry name" value="Resolvase"/>
    <property type="match status" value="1"/>
</dbReference>
<evidence type="ECO:0000259" key="2">
    <source>
        <dbReference type="PROSITE" id="PS51737"/>
    </source>
</evidence>
<sequence length="458" mass="50958">MDATGERWGVETQRRKIAELSSARDWQIVEWYEDNDVSASKPRGPKSDWARMLRDAEAGQFELVVAVDIDRLLRSTRDMNTLMDTGVNVATVDGEIDLSTADGEMRAGFLTIMARFETRRKSERQLRSNARRRAEGIPASAWTPFGWTKDGELIPEQAAAVRRAFDAFLGEPSLSIRRIREDLNSAGHRTARNSAFSIDAVRYLLANPLYAGFIKKYSTGELFPVQGEKFPSIVSEPTWRAAVVKLEDNVRRAGKQGNQPKYLLSSVGLCGKCGATLVSGNNSRGVGTYKCGVHFHLSRQRDPVDAMVIEAVLTRLSAVDVHDLVAPPEDVSVDREALLSERKALVERIEELTPLLADIRQPVKKISEGLALAQARITELDVALLDRTVSPSAGLLAGIDDPAGTRQRHQSVARKWEALDMDRRRMLVNELVTVTIDPIQPGHVKFDPDLVRIEARRN</sequence>
<evidence type="ECO:0000259" key="1">
    <source>
        <dbReference type="PROSITE" id="PS51736"/>
    </source>
</evidence>
<dbReference type="InterPro" id="IPR011109">
    <property type="entry name" value="DNA_bind_recombinase_dom"/>
</dbReference>
<name>A0ABP5ABK2_9MICC</name>
<dbReference type="Gene3D" id="3.40.50.1390">
    <property type="entry name" value="Resolvase, N-terminal catalytic domain"/>
    <property type="match status" value="1"/>
</dbReference>
<comment type="caution">
    <text evidence="3">The sequence shown here is derived from an EMBL/GenBank/DDBJ whole genome shotgun (WGS) entry which is preliminary data.</text>
</comment>
<dbReference type="Pfam" id="PF07508">
    <property type="entry name" value="Recombinase"/>
    <property type="match status" value="1"/>
</dbReference>
<dbReference type="EMBL" id="BAAALV010000002">
    <property type="protein sequence ID" value="GAA1908796.1"/>
    <property type="molecule type" value="Genomic_DNA"/>
</dbReference>
<protein>
    <submittedName>
        <fullName evidence="3">Recombinase family protein</fullName>
    </submittedName>
</protein>
<keyword evidence="4" id="KW-1185">Reference proteome</keyword>
<dbReference type="InterPro" id="IPR050639">
    <property type="entry name" value="SSR_resolvase"/>
</dbReference>
<dbReference type="Gene3D" id="3.90.1750.20">
    <property type="entry name" value="Putative Large Serine Recombinase, Chain B, Domain 2"/>
    <property type="match status" value="1"/>
</dbReference>
<evidence type="ECO:0000313" key="4">
    <source>
        <dbReference type="Proteomes" id="UP001500784"/>
    </source>
</evidence>
<dbReference type="InterPro" id="IPR006119">
    <property type="entry name" value="Resolv_N"/>
</dbReference>
<dbReference type="Proteomes" id="UP001500784">
    <property type="component" value="Unassembled WGS sequence"/>
</dbReference>
<dbReference type="PROSITE" id="PS51737">
    <property type="entry name" value="RECOMBINASE_DNA_BIND"/>
    <property type="match status" value="1"/>
</dbReference>
<gene>
    <name evidence="3" type="ORF">GCM10009688_11450</name>
</gene>
<dbReference type="InterPro" id="IPR038109">
    <property type="entry name" value="DNA_bind_recomb_sf"/>
</dbReference>
<dbReference type="CDD" id="cd00338">
    <property type="entry name" value="Ser_Recombinase"/>
    <property type="match status" value="1"/>
</dbReference>